<dbReference type="RefSeq" id="WP_125017343.1">
    <property type="nucleotide sequence ID" value="NZ_RQVQ01000005.1"/>
</dbReference>
<organism evidence="2 3">
    <name type="scientific">Paenimyroides tangerinum</name>
    <dbReference type="NCBI Taxonomy" id="2488728"/>
    <lineage>
        <taxon>Bacteria</taxon>
        <taxon>Pseudomonadati</taxon>
        <taxon>Bacteroidota</taxon>
        <taxon>Flavobacteriia</taxon>
        <taxon>Flavobacteriales</taxon>
        <taxon>Flavobacteriaceae</taxon>
        <taxon>Paenimyroides</taxon>
    </lineage>
</organism>
<accession>A0A3P3WB48</accession>
<dbReference type="EMBL" id="RQVQ01000005">
    <property type="protein sequence ID" value="RRJ92412.1"/>
    <property type="molecule type" value="Genomic_DNA"/>
</dbReference>
<feature type="chain" id="PRO_5018041393" evidence="1">
    <location>
        <begin position="22"/>
        <end position="283"/>
    </location>
</feature>
<reference evidence="2 3" key="1">
    <citation type="submission" date="2018-11" db="EMBL/GenBank/DDBJ databases">
        <title>Flavobacterium sp. nov., YIM 102701-2 draft genome.</title>
        <authorList>
            <person name="Li G."/>
            <person name="Jiang Y."/>
        </authorList>
    </citation>
    <scope>NUCLEOTIDE SEQUENCE [LARGE SCALE GENOMIC DNA]</scope>
    <source>
        <strain evidence="2 3">YIM 102701-2</strain>
    </source>
</reference>
<evidence type="ECO:0000313" key="2">
    <source>
        <dbReference type="EMBL" id="RRJ92412.1"/>
    </source>
</evidence>
<keyword evidence="3" id="KW-1185">Reference proteome</keyword>
<protein>
    <submittedName>
        <fullName evidence="2">Uncharacterized protein</fullName>
    </submittedName>
</protein>
<feature type="signal peptide" evidence="1">
    <location>
        <begin position="1"/>
        <end position="21"/>
    </location>
</feature>
<keyword evidence="1" id="KW-0732">Signal</keyword>
<name>A0A3P3WB48_9FLAO</name>
<gene>
    <name evidence="2" type="ORF">EG240_03145</name>
</gene>
<dbReference type="OrthoDB" id="1354989at2"/>
<sequence length="283" mass="33613">MKNFKIHFFVILFLFAYKTNAQFAHLKNNEEDDQQVLVVFNDGGTKTGYIKNDKTNAALGRTLSLLTTDLNAFKHTNTIADHILFREEGSNDFNKIDAKNIKQVRFNSSDSLSYDRITVYRFKRKNFELKKDEPEMMFAISQVDDVFKMYSKYYLSEDSTGRENEQYFFFVKLRDSDMTYFFSKSSLVNRAYFLEYFKIFAPDNVEYTTYIDRLKKKGTPEFKEFEEAGKAITSKFLKENNIDENNLTNEIFDIEFRVKSISNHYNFMFYYMGKKYEEIVLGK</sequence>
<dbReference type="Proteomes" id="UP000275719">
    <property type="component" value="Unassembled WGS sequence"/>
</dbReference>
<proteinExistence type="predicted"/>
<dbReference type="AlphaFoldDB" id="A0A3P3WB48"/>
<comment type="caution">
    <text evidence="2">The sequence shown here is derived from an EMBL/GenBank/DDBJ whole genome shotgun (WGS) entry which is preliminary data.</text>
</comment>
<evidence type="ECO:0000313" key="3">
    <source>
        <dbReference type="Proteomes" id="UP000275719"/>
    </source>
</evidence>
<evidence type="ECO:0000256" key="1">
    <source>
        <dbReference type="SAM" id="SignalP"/>
    </source>
</evidence>